<dbReference type="Gene3D" id="2.40.50.140">
    <property type="entry name" value="Nucleic acid-binding proteins"/>
    <property type="match status" value="1"/>
</dbReference>
<dbReference type="InterPro" id="IPR008995">
    <property type="entry name" value="Mo/tungstate-bd_C_term_dom"/>
</dbReference>
<dbReference type="PROSITE" id="PS50893">
    <property type="entry name" value="ABC_TRANSPORTER_2"/>
    <property type="match status" value="1"/>
</dbReference>
<dbReference type="CDD" id="cd03301">
    <property type="entry name" value="ABC_MalK_N"/>
    <property type="match status" value="1"/>
</dbReference>
<dbReference type="InterPro" id="IPR015855">
    <property type="entry name" value="ABC_transpr_MalK-like"/>
</dbReference>
<dbReference type="PROSITE" id="PS00211">
    <property type="entry name" value="ABC_TRANSPORTER_1"/>
    <property type="match status" value="1"/>
</dbReference>
<protein>
    <submittedName>
        <fullName evidence="5">Sn-glycerol-3-phosphate ABC transporter ATP-binding protein UgpC</fullName>
    </submittedName>
</protein>
<dbReference type="InterPro" id="IPR027417">
    <property type="entry name" value="P-loop_NTPase"/>
</dbReference>
<dbReference type="Gene3D" id="3.40.50.300">
    <property type="entry name" value="P-loop containing nucleotide triphosphate hydrolases"/>
    <property type="match status" value="1"/>
</dbReference>
<name>A0ABR8YR65_9CLOT</name>
<feature type="domain" description="ABC transporter" evidence="4">
    <location>
        <begin position="4"/>
        <end position="235"/>
    </location>
</feature>
<keyword evidence="3 5" id="KW-0067">ATP-binding</keyword>
<evidence type="ECO:0000259" key="4">
    <source>
        <dbReference type="PROSITE" id="PS50893"/>
    </source>
</evidence>
<dbReference type="SUPFAM" id="SSF52540">
    <property type="entry name" value="P-loop containing nucleoside triphosphate hydrolases"/>
    <property type="match status" value="1"/>
</dbReference>
<dbReference type="Pfam" id="PF17912">
    <property type="entry name" value="OB_MalK"/>
    <property type="match status" value="1"/>
</dbReference>
<dbReference type="PANTHER" id="PTHR43875">
    <property type="entry name" value="MALTODEXTRIN IMPORT ATP-BINDING PROTEIN MSMX"/>
    <property type="match status" value="1"/>
</dbReference>
<dbReference type="RefSeq" id="WP_191739703.1">
    <property type="nucleotide sequence ID" value="NZ_JACSQB010000048.1"/>
</dbReference>
<comment type="caution">
    <text evidence="5">The sequence shown here is derived from an EMBL/GenBank/DDBJ whole genome shotgun (WGS) entry which is preliminary data.</text>
</comment>
<evidence type="ECO:0000313" key="6">
    <source>
        <dbReference type="Proteomes" id="UP000627166"/>
    </source>
</evidence>
<sequence length="364" mass="41335">MAGLLFKNLYKIYEGDVTAVSDFNLEIKDKEFIVLVGPSGCGKSTTLRMVAGLEDISKGELYIDGELVNNVHPKDRDIAMVFQNYALYPHMTVYDNMAFGLKSKKYSKEEIDKKVKESAKILGIEDLLKRKPKALSGGQKQRVALGRAIVRNPKVFLMDEPLSNLDAKLRIQTRAEITKLHNKLKTTFIYVTHDQTEAMTMGDRIVIMKDGLIQQVDTPENVYSNPANVFVAGFIGSPKMNFIDAVIVKEGDNIFIKLPNSMIKLNEDKAKRIIDRGYLNKNIIMGIRPEHMYYNEKETDISLDGVVDFIEMLGSEKYLYLTMEGSTFITRVNSDNVVKKGDKLRIYLDDRKIHIFDKDSGRLV</sequence>
<dbReference type="PANTHER" id="PTHR43875:SF1">
    <property type="entry name" value="OSMOPROTECTIVE COMPOUNDS UPTAKE ATP-BINDING PROTEIN GGTA"/>
    <property type="match status" value="1"/>
</dbReference>
<dbReference type="InterPro" id="IPR003593">
    <property type="entry name" value="AAA+_ATPase"/>
</dbReference>
<keyword evidence="2" id="KW-0547">Nucleotide-binding</keyword>
<dbReference type="InterPro" id="IPR040582">
    <property type="entry name" value="OB_MalK-like"/>
</dbReference>
<dbReference type="InterPro" id="IPR012340">
    <property type="entry name" value="NA-bd_OB-fold"/>
</dbReference>
<dbReference type="GO" id="GO:0005524">
    <property type="term" value="F:ATP binding"/>
    <property type="evidence" value="ECO:0007669"/>
    <property type="project" value="UniProtKB-KW"/>
</dbReference>
<reference evidence="5 6" key="1">
    <citation type="submission" date="2020-08" db="EMBL/GenBank/DDBJ databases">
        <title>A Genomic Blueprint of the Chicken Gut Microbiome.</title>
        <authorList>
            <person name="Gilroy R."/>
            <person name="Ravi A."/>
            <person name="Getino M."/>
            <person name="Pursley I."/>
            <person name="Horton D.L."/>
            <person name="Alikhan N.-F."/>
            <person name="Baker D."/>
            <person name="Gharbi K."/>
            <person name="Hall N."/>
            <person name="Watson M."/>
            <person name="Adriaenssens E.M."/>
            <person name="Foster-Nyarko E."/>
            <person name="Jarju S."/>
            <person name="Secka A."/>
            <person name="Antonio M."/>
            <person name="Oren A."/>
            <person name="Chaudhuri R."/>
            <person name="La Ragione R.M."/>
            <person name="Hildebrand F."/>
            <person name="Pallen M.J."/>
        </authorList>
    </citation>
    <scope>NUCLEOTIDE SEQUENCE [LARGE SCALE GENOMIC DNA]</scope>
    <source>
        <strain evidence="5 6">N37</strain>
    </source>
</reference>
<dbReference type="Gene3D" id="2.40.50.100">
    <property type="match status" value="1"/>
</dbReference>
<dbReference type="Pfam" id="PF00005">
    <property type="entry name" value="ABC_tran"/>
    <property type="match status" value="1"/>
</dbReference>
<dbReference type="Proteomes" id="UP000627166">
    <property type="component" value="Unassembled WGS sequence"/>
</dbReference>
<dbReference type="InterPro" id="IPR047641">
    <property type="entry name" value="ABC_transpr_MalK/UgpC-like"/>
</dbReference>
<keyword evidence="6" id="KW-1185">Reference proteome</keyword>
<organism evidence="5 6">
    <name type="scientific">Clostridium faecium</name>
    <dbReference type="NCBI Taxonomy" id="2762223"/>
    <lineage>
        <taxon>Bacteria</taxon>
        <taxon>Bacillati</taxon>
        <taxon>Bacillota</taxon>
        <taxon>Clostridia</taxon>
        <taxon>Eubacteriales</taxon>
        <taxon>Clostridiaceae</taxon>
        <taxon>Clostridium</taxon>
    </lineage>
</organism>
<dbReference type="SUPFAM" id="SSF50331">
    <property type="entry name" value="MOP-like"/>
    <property type="match status" value="1"/>
</dbReference>
<dbReference type="InterPro" id="IPR003439">
    <property type="entry name" value="ABC_transporter-like_ATP-bd"/>
</dbReference>
<proteinExistence type="predicted"/>
<keyword evidence="1" id="KW-0813">Transport</keyword>
<evidence type="ECO:0000256" key="2">
    <source>
        <dbReference type="ARBA" id="ARBA00022741"/>
    </source>
</evidence>
<accession>A0ABR8YR65</accession>
<dbReference type="InterPro" id="IPR017871">
    <property type="entry name" value="ABC_transporter-like_CS"/>
</dbReference>
<dbReference type="SMART" id="SM00382">
    <property type="entry name" value="AAA"/>
    <property type="match status" value="1"/>
</dbReference>
<evidence type="ECO:0000313" key="5">
    <source>
        <dbReference type="EMBL" id="MBD8046728.1"/>
    </source>
</evidence>
<dbReference type="NCBIfam" id="NF008653">
    <property type="entry name" value="PRK11650.1"/>
    <property type="match status" value="1"/>
</dbReference>
<evidence type="ECO:0000256" key="3">
    <source>
        <dbReference type="ARBA" id="ARBA00022840"/>
    </source>
</evidence>
<dbReference type="EMBL" id="JACSQB010000048">
    <property type="protein sequence ID" value="MBD8046728.1"/>
    <property type="molecule type" value="Genomic_DNA"/>
</dbReference>
<evidence type="ECO:0000256" key="1">
    <source>
        <dbReference type="ARBA" id="ARBA00022448"/>
    </source>
</evidence>
<gene>
    <name evidence="5" type="primary">ugpC</name>
    <name evidence="5" type="ORF">H9637_06675</name>
</gene>